<protein>
    <submittedName>
        <fullName evidence="8">Yip1-domain-containing protein</fullName>
    </submittedName>
</protein>
<evidence type="ECO:0000256" key="2">
    <source>
        <dbReference type="ARBA" id="ARBA00010596"/>
    </source>
</evidence>
<evidence type="ECO:0000313" key="8">
    <source>
        <dbReference type="EMBL" id="PLN81194.1"/>
    </source>
</evidence>
<dbReference type="GO" id="GO:0005802">
    <property type="term" value="C:trans-Golgi network"/>
    <property type="evidence" value="ECO:0007669"/>
    <property type="project" value="TreeGrafter"/>
</dbReference>
<organism evidence="8 9">
    <name type="scientific">Aspergillus taichungensis</name>
    <dbReference type="NCBI Taxonomy" id="482145"/>
    <lineage>
        <taxon>Eukaryota</taxon>
        <taxon>Fungi</taxon>
        <taxon>Dikarya</taxon>
        <taxon>Ascomycota</taxon>
        <taxon>Pezizomycotina</taxon>
        <taxon>Eurotiomycetes</taxon>
        <taxon>Eurotiomycetidae</taxon>
        <taxon>Eurotiales</taxon>
        <taxon>Aspergillaceae</taxon>
        <taxon>Aspergillus</taxon>
        <taxon>Aspergillus subgen. Circumdati</taxon>
    </lineage>
</organism>
<accession>A0A2J5HVE8</accession>
<dbReference type="OrthoDB" id="1724197at2759"/>
<dbReference type="AlphaFoldDB" id="A0A2J5HVE8"/>
<evidence type="ECO:0000256" key="6">
    <source>
        <dbReference type="SAM" id="Phobius"/>
    </source>
</evidence>
<evidence type="ECO:0000256" key="3">
    <source>
        <dbReference type="ARBA" id="ARBA00022692"/>
    </source>
</evidence>
<feature type="transmembrane region" description="Helical" evidence="6">
    <location>
        <begin position="774"/>
        <end position="792"/>
    </location>
</feature>
<dbReference type="GO" id="GO:0048280">
    <property type="term" value="P:vesicle fusion with Golgi apparatus"/>
    <property type="evidence" value="ECO:0007669"/>
    <property type="project" value="TreeGrafter"/>
</dbReference>
<dbReference type="InterPro" id="IPR000184">
    <property type="entry name" value="Bac_surfAg_D15"/>
</dbReference>
<evidence type="ECO:0000259" key="7">
    <source>
        <dbReference type="Pfam" id="PF01103"/>
    </source>
</evidence>
<dbReference type="GO" id="GO:0019867">
    <property type="term" value="C:outer membrane"/>
    <property type="evidence" value="ECO:0007669"/>
    <property type="project" value="InterPro"/>
</dbReference>
<feature type="domain" description="Bacterial surface antigen (D15)" evidence="7">
    <location>
        <begin position="173"/>
        <end position="515"/>
    </location>
</feature>
<dbReference type="FunFam" id="2.40.160.50:FF:000008">
    <property type="entry name" value="Mitochondrial outer membrane beta-barrel protein Tob55"/>
    <property type="match status" value="1"/>
</dbReference>
<dbReference type="GO" id="GO:0006888">
    <property type="term" value="P:endoplasmic reticulum to Golgi vesicle-mediated transport"/>
    <property type="evidence" value="ECO:0007669"/>
    <property type="project" value="InterPro"/>
</dbReference>
<evidence type="ECO:0000313" key="9">
    <source>
        <dbReference type="Proteomes" id="UP000235023"/>
    </source>
</evidence>
<dbReference type="EMBL" id="KZ559539">
    <property type="protein sequence ID" value="PLN81194.1"/>
    <property type="molecule type" value="Genomic_DNA"/>
</dbReference>
<feature type="transmembrane region" description="Helical" evidence="6">
    <location>
        <begin position="704"/>
        <end position="723"/>
    </location>
</feature>
<comment type="subcellular location">
    <subcellularLocation>
        <location evidence="1">Membrane</location>
        <topology evidence="1">Multi-pass membrane protein</topology>
    </subcellularLocation>
</comment>
<dbReference type="PANTHER" id="PTHR21236">
    <property type="entry name" value="GOLGI MEMBRANE PROTEIN YIP1"/>
    <property type="match status" value="1"/>
</dbReference>
<gene>
    <name evidence="8" type="ORF">BDW42DRAFT_185557</name>
</gene>
<sequence>MSSTLSAEDEDIFERLQQRADPKIQEEQQQAVNERVNVIFQKAQSRLGELIDQNSTLPCAISSVQVLNAKNTRRAFLERIFDPLLSTNKQRPYTLAEALREVSARADKLSRFDVFQQPVSVYLDQSPDADIRTGLPNLDVYISAKEKSRVLLKTGTDLGNTEGSAFGNLLWRNVFGGAENLNLNASMGTRTRSAYQATFETPILSDPDFRFELGGLASATQKSWASHEEVLKGGWSKLRWMSQSGHRHELGYNGFWRQMTSLADNASLAVRADAGDSVKSSVFHSWTQDRRDNPLLPSRGYYAKAFNELAGWGPLKGDVSFWKSEIETQAAVPIPIPGIKGDSGISFTTSFRAGLLYPLGLDSNNRPQPSRVTDRFLLGGPTDVRGFRLCGLGPHDGQDAVGGDAYAAGSANLFLPLPRVGAEKPLRLQAFVNGGRLLPLRTSQKTAPSTSAEVQDAVSSTISELGNGLPSMAAGIGLVYAHPVARFELNVSLPLVLRKGEEGRKGLQLGIGINFLGQPPFQQHLPTSQIYNQHQPATMAQFYPQQQPYGGGPSAQNLQFYPSTYGSVSGHTTPSQASYGGFGGAPNPAAQAYAGGAGGGYGFGSPAGAAAAGGGVSGRMGEQGGLRTGWLAAFGTEGYDGEPPLLEELGVNFEHIRTKTLTVLNPFARIDQHLMDDSDLYGALLYIVLYGTFLLLSGKVFYGYIYGVAVFGTVALHLILSLMSPALDTALSVAPNAADPANYDPHHKPSMSDASAAAAGHFSATLTFPRSASVLGYCFLPLVLTNLVGIMLPMDTLFGYLLTTAAVGWCTYSSSGMFCAVARMRGMRGLVAYPLALFYVVFGIMGIFSSRGSGSLAAKTGSV</sequence>
<dbReference type="Gene3D" id="2.40.160.50">
    <property type="entry name" value="membrane protein fhac: a member of the omp85/tpsb transporter family"/>
    <property type="match status" value="1"/>
</dbReference>
<keyword evidence="5 6" id="KW-0472">Membrane</keyword>
<evidence type="ECO:0000256" key="4">
    <source>
        <dbReference type="ARBA" id="ARBA00022989"/>
    </source>
</evidence>
<dbReference type="Pfam" id="PF01103">
    <property type="entry name" value="Omp85"/>
    <property type="match status" value="1"/>
</dbReference>
<dbReference type="PANTHER" id="PTHR21236:SF2">
    <property type="entry name" value="PROTEIN YIPF"/>
    <property type="match status" value="1"/>
</dbReference>
<keyword evidence="9" id="KW-1185">Reference proteome</keyword>
<evidence type="ECO:0000256" key="5">
    <source>
        <dbReference type="ARBA" id="ARBA00023136"/>
    </source>
</evidence>
<dbReference type="InterPro" id="IPR045231">
    <property type="entry name" value="Yip1/4-like"/>
</dbReference>
<comment type="similarity">
    <text evidence="2">Belongs to the YIP1 family.</text>
</comment>
<feature type="transmembrane region" description="Helical" evidence="6">
    <location>
        <begin position="798"/>
        <end position="818"/>
    </location>
</feature>
<evidence type="ECO:0000256" key="1">
    <source>
        <dbReference type="ARBA" id="ARBA00004141"/>
    </source>
</evidence>
<keyword evidence="4 6" id="KW-1133">Transmembrane helix</keyword>
<reference evidence="9" key="1">
    <citation type="submission" date="2017-12" db="EMBL/GenBank/DDBJ databases">
        <authorList>
            <consortium name="DOE Joint Genome Institute"/>
            <person name="Mondo S.J."/>
            <person name="Kjaerbolling I."/>
            <person name="Vesth T.C."/>
            <person name="Frisvad J.C."/>
            <person name="Nybo J.L."/>
            <person name="Theobald S."/>
            <person name="Kuo A."/>
            <person name="Bowyer P."/>
            <person name="Matsuda Y."/>
            <person name="Lyhne E.K."/>
            <person name="Kogle M.E."/>
            <person name="Clum A."/>
            <person name="Lipzen A."/>
            <person name="Salamov A."/>
            <person name="Ngan C.Y."/>
            <person name="Daum C."/>
            <person name="Chiniquy J."/>
            <person name="Barry K."/>
            <person name="LaButti K."/>
            <person name="Haridas S."/>
            <person name="Simmons B.A."/>
            <person name="Magnuson J.K."/>
            <person name="Mortensen U.H."/>
            <person name="Larsen T.O."/>
            <person name="Grigoriev I.V."/>
            <person name="Baker S.E."/>
            <person name="Andersen M.R."/>
            <person name="Nordberg H.P."/>
            <person name="Cantor M.N."/>
            <person name="Hua S.X."/>
        </authorList>
    </citation>
    <scope>NUCLEOTIDE SEQUENCE [LARGE SCALE GENOMIC DNA]</scope>
    <source>
        <strain evidence="9">IBT 19404</strain>
    </source>
</reference>
<feature type="transmembrane region" description="Helical" evidence="6">
    <location>
        <begin position="830"/>
        <end position="848"/>
    </location>
</feature>
<proteinExistence type="inferred from homology"/>
<keyword evidence="3 6" id="KW-0812">Transmembrane</keyword>
<dbReference type="Proteomes" id="UP000235023">
    <property type="component" value="Unassembled WGS sequence"/>
</dbReference>
<name>A0A2J5HVE8_9EURO</name>